<accession>A0A3B0X7C2</accession>
<dbReference type="InterPro" id="IPR011990">
    <property type="entry name" value="TPR-like_helical_dom_sf"/>
</dbReference>
<dbReference type="SUPFAM" id="SSF48452">
    <property type="entry name" value="TPR-like"/>
    <property type="match status" value="1"/>
</dbReference>
<organism evidence="1">
    <name type="scientific">hydrothermal vent metagenome</name>
    <dbReference type="NCBI Taxonomy" id="652676"/>
    <lineage>
        <taxon>unclassified sequences</taxon>
        <taxon>metagenomes</taxon>
        <taxon>ecological metagenomes</taxon>
    </lineage>
</organism>
<sequence length="356" mass="41221">MLHIASPTKYPLRILFNSARLLIIICACLAVYSCALKRPTPESINDDINLWLEKKQFIRIDNAFDTIDASNPHYSAILKRRPYIENIKKTYIKSISAKANRLKNKGQWQQAINVYAHALANLKDKTPLIGEHAQLVNERNDKINGLRKELLIKRAKSLASYQKIYLQLNQLIPDDNSAQYDIHRYEKDKLYVSSHLEKCGELANVNRQFDVAIECFSLSYELMPNKHKLDHIKTLEATLGKIKLQKRDTELLAAYKTAYSKKRFIEAKKHLNMLLKTSPEHKKAKLLLKKLNTELEIKLQDMLASGKYLYSQNKINEALVIWKKAQKIAPGNKELTQLIYRTEKVSKKIKSLEHNQ</sequence>
<proteinExistence type="predicted"/>
<evidence type="ECO:0008006" key="2">
    <source>
        <dbReference type="Google" id="ProtNLM"/>
    </source>
</evidence>
<name>A0A3B0X7C2_9ZZZZ</name>
<evidence type="ECO:0000313" key="1">
    <source>
        <dbReference type="EMBL" id="VAW60470.1"/>
    </source>
</evidence>
<dbReference type="EMBL" id="UOFG01000125">
    <property type="protein sequence ID" value="VAW60470.1"/>
    <property type="molecule type" value="Genomic_DNA"/>
</dbReference>
<dbReference type="AlphaFoldDB" id="A0A3B0X7C2"/>
<protein>
    <recommendedName>
        <fullName evidence="2">Tetratricopeptide repeat protein</fullName>
    </recommendedName>
</protein>
<reference evidence="1" key="1">
    <citation type="submission" date="2018-06" db="EMBL/GenBank/DDBJ databases">
        <authorList>
            <person name="Zhirakovskaya E."/>
        </authorList>
    </citation>
    <scope>NUCLEOTIDE SEQUENCE</scope>
</reference>
<dbReference type="Gene3D" id="1.25.40.10">
    <property type="entry name" value="Tetratricopeptide repeat domain"/>
    <property type="match status" value="1"/>
</dbReference>
<gene>
    <name evidence="1" type="ORF">MNBD_GAMMA11-1743</name>
</gene>